<feature type="region of interest" description="Disordered" evidence="1">
    <location>
        <begin position="65"/>
        <end position="90"/>
    </location>
</feature>
<dbReference type="Proteomes" id="UP001341281">
    <property type="component" value="Chromosome 05"/>
</dbReference>
<dbReference type="AlphaFoldDB" id="A0AAQ3TPK1"/>
<name>A0AAQ3TPK1_PASNO</name>
<evidence type="ECO:0000313" key="3">
    <source>
        <dbReference type="Proteomes" id="UP001341281"/>
    </source>
</evidence>
<evidence type="ECO:0000256" key="1">
    <source>
        <dbReference type="SAM" id="MobiDB-lite"/>
    </source>
</evidence>
<dbReference type="EMBL" id="CP144749">
    <property type="protein sequence ID" value="WVZ76909.1"/>
    <property type="molecule type" value="Genomic_DNA"/>
</dbReference>
<protein>
    <submittedName>
        <fullName evidence="2">Uncharacterized protein</fullName>
    </submittedName>
</protein>
<feature type="region of interest" description="Disordered" evidence="1">
    <location>
        <begin position="16"/>
        <end position="38"/>
    </location>
</feature>
<gene>
    <name evidence="2" type="ORF">U9M48_024828</name>
</gene>
<keyword evidence="3" id="KW-1185">Reference proteome</keyword>
<sequence length="90" mass="9924">MKHRTFSRLHHLAVTKMRRRQPAASAPATSSMDAGGDGIDWEALKWNDDDDWEALTMMAVTATASTSGVDHDDDDDDWPEALLASSEAKH</sequence>
<organism evidence="2 3">
    <name type="scientific">Paspalum notatum var. saurae</name>
    <dbReference type="NCBI Taxonomy" id="547442"/>
    <lineage>
        <taxon>Eukaryota</taxon>
        <taxon>Viridiplantae</taxon>
        <taxon>Streptophyta</taxon>
        <taxon>Embryophyta</taxon>
        <taxon>Tracheophyta</taxon>
        <taxon>Spermatophyta</taxon>
        <taxon>Magnoliopsida</taxon>
        <taxon>Liliopsida</taxon>
        <taxon>Poales</taxon>
        <taxon>Poaceae</taxon>
        <taxon>PACMAD clade</taxon>
        <taxon>Panicoideae</taxon>
        <taxon>Andropogonodae</taxon>
        <taxon>Paspaleae</taxon>
        <taxon>Paspalinae</taxon>
        <taxon>Paspalum</taxon>
    </lineage>
</organism>
<evidence type="ECO:0000313" key="2">
    <source>
        <dbReference type="EMBL" id="WVZ76909.1"/>
    </source>
</evidence>
<accession>A0AAQ3TPK1</accession>
<proteinExistence type="predicted"/>
<reference evidence="2 3" key="1">
    <citation type="submission" date="2024-02" db="EMBL/GenBank/DDBJ databases">
        <title>High-quality chromosome-scale genome assembly of Pensacola bahiagrass (Paspalum notatum Flugge var. saurae).</title>
        <authorList>
            <person name="Vega J.M."/>
            <person name="Podio M."/>
            <person name="Orjuela J."/>
            <person name="Siena L.A."/>
            <person name="Pessino S.C."/>
            <person name="Combes M.C."/>
            <person name="Mariac C."/>
            <person name="Albertini E."/>
            <person name="Pupilli F."/>
            <person name="Ortiz J.P.A."/>
            <person name="Leblanc O."/>
        </authorList>
    </citation>
    <scope>NUCLEOTIDE SEQUENCE [LARGE SCALE GENOMIC DNA]</scope>
    <source>
        <strain evidence="2">R1</strain>
        <tissue evidence="2">Leaf</tissue>
    </source>
</reference>